<dbReference type="InterPro" id="IPR027409">
    <property type="entry name" value="GroEL-like_apical_dom_sf"/>
</dbReference>
<organism evidence="3 5">
    <name type="scientific">Phyllostomus discolor</name>
    <name type="common">pale spear-nosed bat</name>
    <dbReference type="NCBI Taxonomy" id="89673"/>
    <lineage>
        <taxon>Eukaryota</taxon>
        <taxon>Metazoa</taxon>
        <taxon>Chordata</taxon>
        <taxon>Craniata</taxon>
        <taxon>Vertebrata</taxon>
        <taxon>Euteleostomi</taxon>
        <taxon>Mammalia</taxon>
        <taxon>Eutheria</taxon>
        <taxon>Laurasiatheria</taxon>
        <taxon>Chiroptera</taxon>
        <taxon>Yangochiroptera</taxon>
        <taxon>Phyllostomidae</taxon>
        <taxon>Phyllostominae</taxon>
        <taxon>Phyllostomus</taxon>
    </lineage>
</organism>
<dbReference type="KEGG" id="pdic:114502291"/>
<dbReference type="PANTHER" id="PTHR46883">
    <property type="entry name" value="BARDET-BIEDL SYNDROME 12 PROTEIN"/>
    <property type="match status" value="1"/>
</dbReference>
<feature type="compositionally biased region" description="Polar residues" evidence="1">
    <location>
        <begin position="209"/>
        <end position="219"/>
    </location>
</feature>
<dbReference type="GO" id="GO:0045494">
    <property type="term" value="P:photoreceptor cell maintenance"/>
    <property type="evidence" value="ECO:0007669"/>
    <property type="project" value="TreeGrafter"/>
</dbReference>
<dbReference type="GO" id="GO:0051131">
    <property type="term" value="P:chaperone-mediated protein complex assembly"/>
    <property type="evidence" value="ECO:0007669"/>
    <property type="project" value="InterPro"/>
</dbReference>
<accession>A0A6J2M5Y3</accession>
<dbReference type="SUPFAM" id="SSF48592">
    <property type="entry name" value="GroEL equatorial domain-like"/>
    <property type="match status" value="1"/>
</dbReference>
<evidence type="ECO:0000313" key="3">
    <source>
        <dbReference type="Proteomes" id="UP000504628"/>
    </source>
</evidence>
<feature type="compositionally biased region" description="Polar residues" evidence="1">
    <location>
        <begin position="179"/>
        <end position="191"/>
    </location>
</feature>
<evidence type="ECO:0000256" key="1">
    <source>
        <dbReference type="SAM" id="MobiDB-lite"/>
    </source>
</evidence>
<feature type="region of interest" description="Disordered" evidence="1">
    <location>
        <begin position="238"/>
        <end position="257"/>
    </location>
</feature>
<dbReference type="GO" id="GO:0005524">
    <property type="term" value="F:ATP binding"/>
    <property type="evidence" value="ECO:0007669"/>
    <property type="project" value="InterPro"/>
</dbReference>
<evidence type="ECO:0000313" key="5">
    <source>
        <dbReference type="RefSeq" id="XP_028374896.1"/>
    </source>
</evidence>
<dbReference type="GeneID" id="114502291"/>
<dbReference type="AlphaFoldDB" id="A0A6J2M5Y3"/>
<dbReference type="Gene3D" id="1.10.560.10">
    <property type="entry name" value="GroEL-like equatorial domain"/>
    <property type="match status" value="2"/>
</dbReference>
<evidence type="ECO:0000313" key="2">
    <source>
        <dbReference type="EMBL" id="KAF6092447.1"/>
    </source>
</evidence>
<dbReference type="Gene3D" id="3.50.7.10">
    <property type="entry name" value="GroEL"/>
    <property type="match status" value="1"/>
</dbReference>
<dbReference type="RefSeq" id="XP_028374896.1">
    <property type="nucleotide sequence ID" value="XM_028519095.2"/>
</dbReference>
<dbReference type="InterPro" id="IPR002423">
    <property type="entry name" value="Cpn60/GroEL/TCP-1"/>
</dbReference>
<reference evidence="2 4" key="1">
    <citation type="journal article" date="2020" name="Nature">
        <title>Six reference-quality genomes reveal evolution of bat adaptations.</title>
        <authorList>
            <person name="Jebb D."/>
            <person name="Huang Z."/>
            <person name="Pippel M."/>
            <person name="Hughes G.M."/>
            <person name="Lavrichenko K."/>
            <person name="Devanna P."/>
            <person name="Winkler S."/>
            <person name="Jermiin L.S."/>
            <person name="Skirmuntt E.C."/>
            <person name="Katzourakis A."/>
            <person name="Burkitt-Gray L."/>
            <person name="Ray D.A."/>
            <person name="Sullivan K.A.M."/>
            <person name="Roscito J.G."/>
            <person name="Kirilenko B.M."/>
            <person name="Davalos L.M."/>
            <person name="Corthals A.P."/>
            <person name="Power M.L."/>
            <person name="Jones G."/>
            <person name="Ransome R.D."/>
            <person name="Dechmann D.K.N."/>
            <person name="Locatelli A.G."/>
            <person name="Puechmaille S.J."/>
            <person name="Fedrigo O."/>
            <person name="Jarvis E.D."/>
            <person name="Hiller M."/>
            <person name="Vernes S.C."/>
            <person name="Myers E.W."/>
            <person name="Teeling E.C."/>
        </authorList>
    </citation>
    <scope>NUCLEOTIDE SEQUENCE [LARGE SCALE GENOMIC DNA]</scope>
    <source>
        <strain evidence="2">Bat1K_MPI-CBG_1</strain>
    </source>
</reference>
<dbReference type="InterPro" id="IPR027410">
    <property type="entry name" value="TCP-1-like_intermed_sf"/>
</dbReference>
<sequence>MARRGVSRRWHVGLQQLASFAHAGSSLLGPVRSPKFVVDGEGPESVLVSSAARLLERLDLSSAVGQLLREAVRAQTDAYGTGAGTLLSLAGAWSSAAAECLHLGVPVPAIVSGMSEGLATCLEEVVALQVPLHTVCDQTDSTQMPAGPGPVGVGVGPFPQSPLGAGLMPKERGLHGTAPQASATSSFSGTPGKSAALFRPQAAAGTDNDPAQTAPTPRTSLRAAPGCRKPALTHSRHCCRAGGAPGTTGRPGGGLEQRAVTPRAHTCKDLAELAAGLSHGDASSMTLAEAALRLQRRQASVRQGGGAVPLTFDVSRVFTCCLPGLPEAASCVCAGFVTAVSAAGTPVPEDVQNRPLRVVLIEGDLTENYRHLGFNKPARAQTVSESTETLRQDGAEELWADRVLQVLAQFRVHLVLARGSVSERLVARCARSKRLLIGWVDGTVLQAFAEASGAAQVAYVTQVNEDAVGSGVCVAFWSGPAGGAGDGAGSRAIVLQAEGVNLVTAVLASPAAAQLQAKEDGFWACARRLHHALQEQTVFLGGGALEFLCLGHLQVLAEQPATEGDRVRSGGLPIAAAPRPAACPALLRPTVLRGLASGWRQYLSTLARNAAGRSSAFEAETFIQRHVQSAADSGSPSSYVLNEYSRLSGGILSPGHSSHPDGGPRVYDTVTPKVEAWRRALDLVLLVLQTDSEIVTGRGHTQVRPQESEGFLFL</sequence>
<dbReference type="Proteomes" id="UP000504628">
    <property type="component" value="Chromosome 8"/>
</dbReference>
<dbReference type="EMBL" id="JABVXQ010000008">
    <property type="protein sequence ID" value="KAF6092447.1"/>
    <property type="molecule type" value="Genomic_DNA"/>
</dbReference>
<dbReference type="CTD" id="166379"/>
<name>A0A6J2M5Y3_9CHIR</name>
<dbReference type="OrthoDB" id="10037098at2759"/>
<keyword evidence="3" id="KW-1185">Reference proteome</keyword>
<gene>
    <name evidence="5" type="primary">BBS12</name>
    <name evidence="2" type="ORF">HJG60_001369</name>
</gene>
<evidence type="ECO:0000313" key="4">
    <source>
        <dbReference type="Proteomes" id="UP000664940"/>
    </source>
</evidence>
<dbReference type="PANTHER" id="PTHR46883:SF1">
    <property type="entry name" value="BARDET-BIEDL SYNDROME 12 PROTEIN"/>
    <property type="match status" value="1"/>
</dbReference>
<proteinExistence type="predicted"/>
<dbReference type="Proteomes" id="UP000664940">
    <property type="component" value="Unassembled WGS sequence"/>
</dbReference>
<protein>
    <submittedName>
        <fullName evidence="2 5">Bardet-Biedl syndrome 12</fullName>
    </submittedName>
</protein>
<dbReference type="SUPFAM" id="SSF52029">
    <property type="entry name" value="GroEL apical domain-like"/>
    <property type="match status" value="1"/>
</dbReference>
<dbReference type="InterPro" id="IPR042984">
    <property type="entry name" value="BBS12"/>
</dbReference>
<feature type="compositionally biased region" description="Gly residues" evidence="1">
    <location>
        <begin position="243"/>
        <end position="255"/>
    </location>
</feature>
<dbReference type="InterPro" id="IPR027413">
    <property type="entry name" value="GROEL-like_equatorial_sf"/>
</dbReference>
<feature type="region of interest" description="Disordered" evidence="1">
    <location>
        <begin position="139"/>
        <end position="227"/>
    </location>
</feature>
<dbReference type="Gene3D" id="3.30.260.10">
    <property type="entry name" value="TCP-1-like chaperonin intermediate domain"/>
    <property type="match status" value="1"/>
</dbReference>
<dbReference type="GO" id="GO:0005832">
    <property type="term" value="C:chaperonin-containing T-complex"/>
    <property type="evidence" value="ECO:0007669"/>
    <property type="project" value="UniProtKB-ARBA"/>
</dbReference>
<reference evidence="5" key="2">
    <citation type="submission" date="2025-04" db="UniProtKB">
        <authorList>
            <consortium name="RefSeq"/>
        </authorList>
    </citation>
    <scope>IDENTIFICATION</scope>
    <source>
        <tissue evidence="5">Muscle</tissue>
    </source>
</reference>
<dbReference type="Pfam" id="PF00118">
    <property type="entry name" value="Cpn60_TCP1"/>
    <property type="match status" value="1"/>
</dbReference>